<evidence type="ECO:0000313" key="3">
    <source>
        <dbReference type="Proteomes" id="UP000006591"/>
    </source>
</evidence>
<keyword evidence="3" id="KW-1185">Reference proteome</keyword>
<organism evidence="2">
    <name type="scientific">Oryza nivara</name>
    <name type="common">Indian wild rice</name>
    <name type="synonym">Oryza sativa f. spontanea</name>
    <dbReference type="NCBI Taxonomy" id="4536"/>
    <lineage>
        <taxon>Eukaryota</taxon>
        <taxon>Viridiplantae</taxon>
        <taxon>Streptophyta</taxon>
        <taxon>Embryophyta</taxon>
        <taxon>Tracheophyta</taxon>
        <taxon>Spermatophyta</taxon>
        <taxon>Magnoliopsida</taxon>
        <taxon>Liliopsida</taxon>
        <taxon>Poales</taxon>
        <taxon>Poaceae</taxon>
        <taxon>BOP clade</taxon>
        <taxon>Oryzoideae</taxon>
        <taxon>Oryzeae</taxon>
        <taxon>Oryzinae</taxon>
        <taxon>Oryza</taxon>
    </lineage>
</organism>
<proteinExistence type="predicted"/>
<sequence length="168" mass="18256">MAMLVSGLAMLMITRHHGHRDVEAAQIDRARWVDGSDTNRGTKKNLRLPPPTPQSLPYRPLSSLTSPPLGSLSSQASLTSSSSAKLLLIDPTQRFPSPRVSGPSWDCSPPQRAALAQHQETAGGVSLFTAIAFIFIPMMQTLKHINLFDQARKGQLIAIRNSAHVLSI</sequence>
<reference evidence="2" key="1">
    <citation type="submission" date="2015-04" db="UniProtKB">
        <authorList>
            <consortium name="EnsemblPlants"/>
        </authorList>
    </citation>
    <scope>IDENTIFICATION</scope>
    <source>
        <strain evidence="2">SL10</strain>
    </source>
</reference>
<name>A0A0E0G9Q3_ORYNI</name>
<feature type="region of interest" description="Disordered" evidence="1">
    <location>
        <begin position="33"/>
        <end position="76"/>
    </location>
</feature>
<dbReference type="Proteomes" id="UP000006591">
    <property type="component" value="Chromosome 2"/>
</dbReference>
<evidence type="ECO:0000313" key="2">
    <source>
        <dbReference type="EnsemblPlants" id="ONIVA02G26510.1"/>
    </source>
</evidence>
<dbReference type="AlphaFoldDB" id="A0A0E0G9Q3"/>
<protein>
    <submittedName>
        <fullName evidence="2">Uncharacterized protein</fullName>
    </submittedName>
</protein>
<feature type="compositionally biased region" description="Low complexity" evidence="1">
    <location>
        <begin position="55"/>
        <end position="76"/>
    </location>
</feature>
<reference evidence="2" key="2">
    <citation type="submission" date="2018-04" db="EMBL/GenBank/DDBJ databases">
        <title>OnivRS2 (Oryza nivara Reference Sequence Version 2).</title>
        <authorList>
            <person name="Zhang J."/>
            <person name="Kudrna D."/>
            <person name="Lee S."/>
            <person name="Talag J."/>
            <person name="Rajasekar S."/>
            <person name="Welchert J."/>
            <person name="Hsing Y.-I."/>
            <person name="Wing R.A."/>
        </authorList>
    </citation>
    <scope>NUCLEOTIDE SEQUENCE [LARGE SCALE GENOMIC DNA]</scope>
    <source>
        <strain evidence="2">SL10</strain>
    </source>
</reference>
<dbReference type="EnsemblPlants" id="ONIVA02G26510.1">
    <property type="protein sequence ID" value="ONIVA02G26510.1"/>
    <property type="gene ID" value="ONIVA02G26510"/>
</dbReference>
<accession>A0A0E0G9Q3</accession>
<dbReference type="Gramene" id="ONIVA02G26510.1">
    <property type="protein sequence ID" value="ONIVA02G26510.1"/>
    <property type="gene ID" value="ONIVA02G26510"/>
</dbReference>
<evidence type="ECO:0000256" key="1">
    <source>
        <dbReference type="SAM" id="MobiDB-lite"/>
    </source>
</evidence>
<dbReference type="HOGENOM" id="CLU_1799401_0_0_1"/>